<dbReference type="EMBL" id="FWXY01000009">
    <property type="protein sequence ID" value="SMC76616.1"/>
    <property type="molecule type" value="Genomic_DNA"/>
</dbReference>
<dbReference type="RefSeq" id="WP_084069051.1">
    <property type="nucleotide sequence ID" value="NZ_FWXY01000009.1"/>
</dbReference>
<dbReference type="InterPro" id="IPR003593">
    <property type="entry name" value="AAA+_ATPase"/>
</dbReference>
<evidence type="ECO:0000256" key="3">
    <source>
        <dbReference type="ARBA" id="ARBA00022741"/>
    </source>
</evidence>
<dbReference type="InterPro" id="IPR050683">
    <property type="entry name" value="Bact_Polysacc_Export_ATP-bd"/>
</dbReference>
<evidence type="ECO:0000313" key="7">
    <source>
        <dbReference type="Proteomes" id="UP000192418"/>
    </source>
</evidence>
<dbReference type="OrthoDB" id="9809450at2"/>
<dbReference type="GO" id="GO:0016887">
    <property type="term" value="F:ATP hydrolysis activity"/>
    <property type="evidence" value="ECO:0007669"/>
    <property type="project" value="InterPro"/>
</dbReference>
<evidence type="ECO:0000256" key="1">
    <source>
        <dbReference type="ARBA" id="ARBA00005417"/>
    </source>
</evidence>
<proteinExistence type="inferred from homology"/>
<dbReference type="InterPro" id="IPR015860">
    <property type="entry name" value="ABC_transpr_TagH-like"/>
</dbReference>
<dbReference type="Proteomes" id="UP000192418">
    <property type="component" value="Unassembled WGS sequence"/>
</dbReference>
<protein>
    <submittedName>
        <fullName evidence="6">Lipopolysaccharide transport system ATP-binding protein</fullName>
    </submittedName>
</protein>
<dbReference type="InterPro" id="IPR027417">
    <property type="entry name" value="P-loop_NTPase"/>
</dbReference>
<comment type="similarity">
    <text evidence="1">Belongs to the ABC transporter superfamily.</text>
</comment>
<evidence type="ECO:0000256" key="4">
    <source>
        <dbReference type="ARBA" id="ARBA00022840"/>
    </source>
</evidence>
<dbReference type="Pfam" id="PF00005">
    <property type="entry name" value="ABC_tran"/>
    <property type="match status" value="1"/>
</dbReference>
<evidence type="ECO:0000256" key="2">
    <source>
        <dbReference type="ARBA" id="ARBA00022448"/>
    </source>
</evidence>
<dbReference type="PROSITE" id="PS50893">
    <property type="entry name" value="ABC_TRANSPORTER_2"/>
    <property type="match status" value="1"/>
</dbReference>
<evidence type="ECO:0000313" key="6">
    <source>
        <dbReference type="EMBL" id="SMC76616.1"/>
    </source>
</evidence>
<dbReference type="CDD" id="cd03220">
    <property type="entry name" value="ABC_KpsT_Wzt"/>
    <property type="match status" value="1"/>
</dbReference>
<organism evidence="6 7">
    <name type="scientific">Desulfocicer vacuolatum DSM 3385</name>
    <dbReference type="NCBI Taxonomy" id="1121400"/>
    <lineage>
        <taxon>Bacteria</taxon>
        <taxon>Pseudomonadati</taxon>
        <taxon>Thermodesulfobacteriota</taxon>
        <taxon>Desulfobacteria</taxon>
        <taxon>Desulfobacterales</taxon>
        <taxon>Desulfobacteraceae</taxon>
        <taxon>Desulfocicer</taxon>
    </lineage>
</organism>
<dbReference type="GO" id="GO:0016020">
    <property type="term" value="C:membrane"/>
    <property type="evidence" value="ECO:0007669"/>
    <property type="project" value="InterPro"/>
</dbReference>
<dbReference type="Pfam" id="PF14524">
    <property type="entry name" value="Wzt_C"/>
    <property type="match status" value="1"/>
</dbReference>
<dbReference type="Gene3D" id="2.70.50.60">
    <property type="entry name" value="abc- transporter (atp binding component) like domain"/>
    <property type="match status" value="1"/>
</dbReference>
<dbReference type="SMART" id="SM00382">
    <property type="entry name" value="AAA"/>
    <property type="match status" value="1"/>
</dbReference>
<dbReference type="GO" id="GO:0140359">
    <property type="term" value="F:ABC-type transporter activity"/>
    <property type="evidence" value="ECO:0007669"/>
    <property type="project" value="InterPro"/>
</dbReference>
<dbReference type="STRING" id="1121400.SAMN02746065_109151"/>
<dbReference type="InterPro" id="IPR003439">
    <property type="entry name" value="ABC_transporter-like_ATP-bd"/>
</dbReference>
<dbReference type="PANTHER" id="PTHR46743:SF2">
    <property type="entry name" value="TEICHOIC ACIDS EXPORT ATP-BINDING PROTEIN TAGH"/>
    <property type="match status" value="1"/>
</dbReference>
<accession>A0A1W2BV65</accession>
<keyword evidence="7" id="KW-1185">Reference proteome</keyword>
<keyword evidence="4 6" id="KW-0067">ATP-binding</keyword>
<name>A0A1W2BV65_9BACT</name>
<dbReference type="SUPFAM" id="SSF52540">
    <property type="entry name" value="P-loop containing nucleoside triphosphate hydrolases"/>
    <property type="match status" value="1"/>
</dbReference>
<gene>
    <name evidence="6" type="ORF">SAMN02746065_109151</name>
</gene>
<keyword evidence="3" id="KW-0547">Nucleotide-binding</keyword>
<keyword evidence="2" id="KW-0813">Transport</keyword>
<dbReference type="GO" id="GO:0005524">
    <property type="term" value="F:ATP binding"/>
    <property type="evidence" value="ECO:0007669"/>
    <property type="project" value="UniProtKB-KW"/>
</dbReference>
<dbReference type="InterPro" id="IPR029439">
    <property type="entry name" value="Wzt_C"/>
</dbReference>
<feature type="domain" description="ABC transporter" evidence="5">
    <location>
        <begin position="19"/>
        <end position="241"/>
    </location>
</feature>
<dbReference type="AlphaFoldDB" id="A0A1W2BV65"/>
<sequence>MISVQNISKTFKLYQTPSDRLKEIFSKRSYHKSFSAVNDISFEVQEGETFGIVGENGAGKSTILKLLTGILLPDTGTIHINGKITGLLELGTGFNSEFSGIDNIIHNATYLGLTRKEIDDRLDAIIAFTELKDFINEPIKTYSSGMVMRLAFSVAIHADPTVFVVDEALSVGDAYFQQKCMKKIKAFKKKGGSIVFVSHDMNAVKVLCDKALLLEKGKMLEQGEPEGIINTYNFLIAKRSQGEKLQYQDTPISSSGYGNHKAFIEKISLINENNDPSEILLSGHPVKIIIQIMGHNDIEKLTLGFVIRDKYGQDIYGTNSYHLKKEISINQGERINVTYSFDQFNVGPGKYSITAALHTGSNHIDECFHWLDKGTVFEVISGNGHIFTGLLRLTPELYMDATKQQLSPNKLPT</sequence>
<dbReference type="PANTHER" id="PTHR46743">
    <property type="entry name" value="TEICHOIC ACIDS EXPORT ATP-BINDING PROTEIN TAGH"/>
    <property type="match status" value="1"/>
</dbReference>
<dbReference type="CDD" id="cd10147">
    <property type="entry name" value="Wzt_C-like"/>
    <property type="match status" value="1"/>
</dbReference>
<evidence type="ECO:0000259" key="5">
    <source>
        <dbReference type="PROSITE" id="PS50893"/>
    </source>
</evidence>
<reference evidence="6 7" key="1">
    <citation type="submission" date="2017-04" db="EMBL/GenBank/DDBJ databases">
        <authorList>
            <person name="Afonso C.L."/>
            <person name="Miller P.J."/>
            <person name="Scott M.A."/>
            <person name="Spackman E."/>
            <person name="Goraichik I."/>
            <person name="Dimitrov K.M."/>
            <person name="Suarez D.L."/>
            <person name="Swayne D.E."/>
        </authorList>
    </citation>
    <scope>NUCLEOTIDE SEQUENCE [LARGE SCALE GENOMIC DNA]</scope>
    <source>
        <strain evidence="6 7">DSM 3385</strain>
    </source>
</reference>
<dbReference type="Gene3D" id="3.40.50.300">
    <property type="entry name" value="P-loop containing nucleotide triphosphate hydrolases"/>
    <property type="match status" value="1"/>
</dbReference>